<comment type="caution">
    <text evidence="2">The sequence shown here is derived from an EMBL/GenBank/DDBJ whole genome shotgun (WGS) entry which is preliminary data.</text>
</comment>
<protein>
    <submittedName>
        <fullName evidence="2">Uncharacterized protein</fullName>
    </submittedName>
</protein>
<dbReference type="RefSeq" id="WP_220806339.1">
    <property type="nucleotide sequence ID" value="NZ_BPMK01000001.1"/>
</dbReference>
<evidence type="ECO:0000313" key="2">
    <source>
        <dbReference type="EMBL" id="GIZ50153.1"/>
    </source>
</evidence>
<keyword evidence="3" id="KW-1185">Reference proteome</keyword>
<feature type="compositionally biased region" description="Basic and acidic residues" evidence="1">
    <location>
        <begin position="64"/>
        <end position="79"/>
    </location>
</feature>
<organism evidence="2 3">
    <name type="scientific">Noviherbaspirillum aridicola</name>
    <dbReference type="NCBI Taxonomy" id="2849687"/>
    <lineage>
        <taxon>Bacteria</taxon>
        <taxon>Pseudomonadati</taxon>
        <taxon>Pseudomonadota</taxon>
        <taxon>Betaproteobacteria</taxon>
        <taxon>Burkholderiales</taxon>
        <taxon>Oxalobacteraceae</taxon>
        <taxon>Noviherbaspirillum</taxon>
    </lineage>
</organism>
<proteinExistence type="predicted"/>
<gene>
    <name evidence="2" type="ORF">NCCP691_01670</name>
</gene>
<sequence length="79" mass="7744">MQEDDSKNRAGETDDKTKPSGPATPANAVGGGAATAGQPYDQVGGAVLGQAPGQGNTGTGAPPAEKRAPDPQDRRDGSA</sequence>
<evidence type="ECO:0000256" key="1">
    <source>
        <dbReference type="SAM" id="MobiDB-lite"/>
    </source>
</evidence>
<evidence type="ECO:0000313" key="3">
    <source>
        <dbReference type="Proteomes" id="UP000887222"/>
    </source>
</evidence>
<dbReference type="EMBL" id="BPMK01000001">
    <property type="protein sequence ID" value="GIZ50153.1"/>
    <property type="molecule type" value="Genomic_DNA"/>
</dbReference>
<name>A0ABQ4PZ26_9BURK</name>
<dbReference type="Proteomes" id="UP000887222">
    <property type="component" value="Unassembled WGS sequence"/>
</dbReference>
<feature type="compositionally biased region" description="Basic and acidic residues" evidence="1">
    <location>
        <begin position="1"/>
        <end position="18"/>
    </location>
</feature>
<feature type="region of interest" description="Disordered" evidence="1">
    <location>
        <begin position="1"/>
        <end position="79"/>
    </location>
</feature>
<reference evidence="2 3" key="1">
    <citation type="journal article" date="2022" name="Int. J. Syst. Evol. Microbiol.">
        <title>Noviherbaspirillum aridicola sp. nov., isolated from an arid soil in Pakistan.</title>
        <authorList>
            <person name="Khan I.U."/>
            <person name="Saqib M."/>
            <person name="Amin A."/>
            <person name="Hussain F."/>
            <person name="Li L."/>
            <person name="Liu Y.H."/>
            <person name="Fang B.Z."/>
            <person name="Ahmed I."/>
            <person name="Li W.J."/>
        </authorList>
    </citation>
    <scope>NUCLEOTIDE SEQUENCE [LARGE SCALE GENOMIC DNA]</scope>
    <source>
        <strain evidence="2 3">NCCP-691</strain>
    </source>
</reference>
<accession>A0ABQ4PZ26</accession>